<accession>A0A2G4RCC4</accession>
<dbReference type="Proteomes" id="UP000228751">
    <property type="component" value="Unassembled WGS sequence"/>
</dbReference>
<dbReference type="AlphaFoldDB" id="A0A2G4RCC4"/>
<keyword evidence="2" id="KW-1185">Reference proteome</keyword>
<gene>
    <name evidence="1" type="ORF">CSR02_07670</name>
</gene>
<evidence type="ECO:0000313" key="2">
    <source>
        <dbReference type="Proteomes" id="UP000228751"/>
    </source>
</evidence>
<evidence type="ECO:0000313" key="1">
    <source>
        <dbReference type="EMBL" id="PHY94167.1"/>
    </source>
</evidence>
<protein>
    <submittedName>
        <fullName evidence="1">Uncharacterized protein</fullName>
    </submittedName>
</protein>
<proteinExistence type="predicted"/>
<organism evidence="1 2">
    <name type="scientific">Acetobacter pomorum</name>
    <dbReference type="NCBI Taxonomy" id="65959"/>
    <lineage>
        <taxon>Bacteria</taxon>
        <taxon>Pseudomonadati</taxon>
        <taxon>Pseudomonadota</taxon>
        <taxon>Alphaproteobacteria</taxon>
        <taxon>Acetobacterales</taxon>
        <taxon>Acetobacteraceae</taxon>
        <taxon>Acetobacter</taxon>
    </lineage>
</organism>
<comment type="caution">
    <text evidence="1">The sequence shown here is derived from an EMBL/GenBank/DDBJ whole genome shotgun (WGS) entry which is preliminary data.</text>
</comment>
<reference evidence="1 2" key="1">
    <citation type="submission" date="2017-10" db="EMBL/GenBank/DDBJ databases">
        <title>Genomic analysis of the genus Acetobacter.</title>
        <authorList>
            <person name="Kim K.H."/>
            <person name="Chun B.H."/>
            <person name="Son A.R."/>
            <person name="Jeon C.O."/>
        </authorList>
    </citation>
    <scope>NUCLEOTIDE SEQUENCE [LARGE SCALE GENOMIC DNA]</scope>
    <source>
        <strain evidence="1 2">LHT 2458</strain>
    </source>
</reference>
<sequence>MKVRLVTFKRRSTNRDNGIIGVKDVTRYLSGSMAMAFKCIFDTGLSDVEDISLLEEARELIEDWTDNPDIMPSVMPPIIGDMDNKNSITRRLLSCKAIAETEWGRGGKAYLLTFIVLADTNSGGSTQNDLRWRIVARNDVLPKIAKRIEQLKAREEVRLTIQGVSETARKSAEIAARTIGFS</sequence>
<name>A0A2G4RCC4_9PROT</name>
<dbReference type="EMBL" id="PEBQ01000103">
    <property type="protein sequence ID" value="PHY94167.1"/>
    <property type="molecule type" value="Genomic_DNA"/>
</dbReference>